<accession>A0A372MPS4</accession>
<sequence>MNIKNLIRCFGLLLALSTLTACATPRILSHDIDGLCLITQQDFRLSKKTLKTLDTQYMLESPNAWVTPITIGYQEIGLVPNSTKLSIFRVYEAYEPIGYFRPDIVVKIEQGKYKGIIASIPGFNESMADPDTRKRAADERGTFIFGSLWFTARDTVDIPRKILSRSDVNKIKFNPEYLKKCD</sequence>
<dbReference type="Proteomes" id="UP000463868">
    <property type="component" value="Chromosome"/>
</dbReference>
<proteinExistence type="predicted"/>
<gene>
    <name evidence="1" type="ORF">AhaeAN43_11515</name>
</gene>
<evidence type="ECO:0000313" key="1">
    <source>
        <dbReference type="EMBL" id="QHI13955.1"/>
    </source>
</evidence>
<protein>
    <submittedName>
        <fullName evidence="1">Uncharacterized protein</fullName>
    </submittedName>
</protein>
<reference evidence="1 2" key="1">
    <citation type="submission" date="2018-08" db="EMBL/GenBank/DDBJ databases">
        <title>Analysis of the genomic diversity of Mexican Acinetobacter haemolyticus clinical isolates.</title>
        <authorList>
            <person name="Castro-Jaimes S."/>
            <person name="Cevallos M.A."/>
        </authorList>
    </citation>
    <scope>NUCLEOTIDE SEQUENCE [LARGE SCALE GENOMIC DNA]</scope>
    <source>
        <strain evidence="1 2">AN43</strain>
    </source>
</reference>
<dbReference type="EMBL" id="CP031976">
    <property type="protein sequence ID" value="QHI13955.1"/>
    <property type="molecule type" value="Genomic_DNA"/>
</dbReference>
<name>A0A372MPS4_ACIHA</name>
<organism evidence="1 2">
    <name type="scientific">Acinetobacter haemolyticus</name>
    <dbReference type="NCBI Taxonomy" id="29430"/>
    <lineage>
        <taxon>Bacteria</taxon>
        <taxon>Pseudomonadati</taxon>
        <taxon>Pseudomonadota</taxon>
        <taxon>Gammaproteobacteria</taxon>
        <taxon>Moraxellales</taxon>
        <taxon>Moraxellaceae</taxon>
        <taxon>Acinetobacter</taxon>
    </lineage>
</organism>
<dbReference type="PROSITE" id="PS51257">
    <property type="entry name" value="PROKAR_LIPOPROTEIN"/>
    <property type="match status" value="1"/>
</dbReference>
<dbReference type="AlphaFoldDB" id="A0A372MPS4"/>
<evidence type="ECO:0000313" key="2">
    <source>
        <dbReference type="Proteomes" id="UP000463868"/>
    </source>
</evidence>
<dbReference type="RefSeq" id="WP_005091198.1">
    <property type="nucleotide sequence ID" value="NZ_CP031972.1"/>
</dbReference>